<dbReference type="Proteomes" id="UP000541810">
    <property type="component" value="Unassembled WGS sequence"/>
</dbReference>
<dbReference type="RefSeq" id="WP_184678090.1">
    <property type="nucleotide sequence ID" value="NZ_JACHGY010000001.1"/>
</dbReference>
<evidence type="ECO:0000313" key="3">
    <source>
        <dbReference type="EMBL" id="MBB6430583.1"/>
    </source>
</evidence>
<name>A0A7X0H7A3_9BACT</name>
<feature type="transmembrane region" description="Helical" evidence="1">
    <location>
        <begin position="109"/>
        <end position="135"/>
    </location>
</feature>
<keyword evidence="1" id="KW-1133">Transmembrane helix</keyword>
<dbReference type="AlphaFoldDB" id="A0A7X0H7A3"/>
<reference evidence="3 4" key="1">
    <citation type="submission" date="2020-08" db="EMBL/GenBank/DDBJ databases">
        <title>Genomic Encyclopedia of Type Strains, Phase IV (KMG-IV): sequencing the most valuable type-strain genomes for metagenomic binning, comparative biology and taxonomic classification.</title>
        <authorList>
            <person name="Goeker M."/>
        </authorList>
    </citation>
    <scope>NUCLEOTIDE SEQUENCE [LARGE SCALE GENOMIC DNA]</scope>
    <source>
        <strain evidence="3 4">DSM 103725</strain>
    </source>
</reference>
<evidence type="ECO:0000256" key="1">
    <source>
        <dbReference type="SAM" id="Phobius"/>
    </source>
</evidence>
<feature type="transmembrane region" description="Helical" evidence="1">
    <location>
        <begin position="72"/>
        <end position="97"/>
    </location>
</feature>
<keyword evidence="1" id="KW-0812">Transmembrane</keyword>
<accession>A0A7X0H7A3</accession>
<organism evidence="3 4">
    <name type="scientific">Algisphaera agarilytica</name>
    <dbReference type="NCBI Taxonomy" id="1385975"/>
    <lineage>
        <taxon>Bacteria</taxon>
        <taxon>Pseudomonadati</taxon>
        <taxon>Planctomycetota</taxon>
        <taxon>Phycisphaerae</taxon>
        <taxon>Phycisphaerales</taxon>
        <taxon>Phycisphaeraceae</taxon>
        <taxon>Algisphaera</taxon>
    </lineage>
</organism>
<dbReference type="EMBL" id="JACHGY010000001">
    <property type="protein sequence ID" value="MBB6430583.1"/>
    <property type="molecule type" value="Genomic_DNA"/>
</dbReference>
<dbReference type="InterPro" id="IPR043717">
    <property type="entry name" value="DUF5658"/>
</dbReference>
<protein>
    <submittedName>
        <fullName evidence="3">Putative membrane protein</fullName>
    </submittedName>
</protein>
<keyword evidence="4" id="KW-1185">Reference proteome</keyword>
<evidence type="ECO:0000313" key="4">
    <source>
        <dbReference type="Proteomes" id="UP000541810"/>
    </source>
</evidence>
<feature type="transmembrane region" description="Helical" evidence="1">
    <location>
        <begin position="40"/>
        <end position="60"/>
    </location>
</feature>
<gene>
    <name evidence="3" type="ORF">HNQ40_002389</name>
</gene>
<proteinExistence type="predicted"/>
<comment type="caution">
    <text evidence="3">The sequence shown here is derived from an EMBL/GenBank/DDBJ whole genome shotgun (WGS) entry which is preliminary data.</text>
</comment>
<evidence type="ECO:0000259" key="2">
    <source>
        <dbReference type="Pfam" id="PF18902"/>
    </source>
</evidence>
<keyword evidence="1" id="KW-0472">Membrane</keyword>
<feature type="domain" description="DUF5658" evidence="2">
    <location>
        <begin position="44"/>
        <end position="127"/>
    </location>
</feature>
<dbReference type="Pfam" id="PF18902">
    <property type="entry name" value="DUF5658"/>
    <property type="match status" value="1"/>
</dbReference>
<sequence length="137" mass="14866">MTTAFGFGTLPGVRTTRLASWWRNTLNPALHKTLQLPRAYLSYVGLSAMDGLCTGAILALGGWEVNPIANAVLARFGFPGMIVFKFFIVAMVILMCEKIVREKPRAGRAVMAIAIAATMVPVLVAALEFACYVFWPG</sequence>